<feature type="transmembrane region" description="Helical" evidence="1">
    <location>
        <begin position="12"/>
        <end position="33"/>
    </location>
</feature>
<organism evidence="2 3">
    <name type="scientific">Leptonema illini</name>
    <dbReference type="NCBI Taxonomy" id="183"/>
    <lineage>
        <taxon>Bacteria</taxon>
        <taxon>Pseudomonadati</taxon>
        <taxon>Spirochaetota</taxon>
        <taxon>Spirochaetia</taxon>
        <taxon>Leptospirales</taxon>
        <taxon>Leptospiraceae</taxon>
        <taxon>Leptonema</taxon>
    </lineage>
</organism>
<dbReference type="EMBL" id="WBUI01000005">
    <property type="protein sequence ID" value="KAB2933639.1"/>
    <property type="molecule type" value="Genomic_DNA"/>
</dbReference>
<feature type="transmembrane region" description="Helical" evidence="1">
    <location>
        <begin position="204"/>
        <end position="227"/>
    </location>
</feature>
<reference evidence="2 3" key="1">
    <citation type="submission" date="2019-10" db="EMBL/GenBank/DDBJ databases">
        <title>Extracellular Electron Transfer in a Candidatus Methanoperedens spp. Enrichment Culture.</title>
        <authorList>
            <person name="Berger S."/>
            <person name="Rangel Shaw D."/>
            <person name="Berben T."/>
            <person name="In 'T Zandt M."/>
            <person name="Frank J."/>
            <person name="Reimann J."/>
            <person name="Jetten M.S.M."/>
            <person name="Welte C.U."/>
        </authorList>
    </citation>
    <scope>NUCLEOTIDE SEQUENCE [LARGE SCALE GENOMIC DNA]</scope>
    <source>
        <strain evidence="2">SB12</strain>
    </source>
</reference>
<keyword evidence="1" id="KW-0812">Transmembrane</keyword>
<feature type="transmembrane region" description="Helical" evidence="1">
    <location>
        <begin position="106"/>
        <end position="124"/>
    </location>
</feature>
<dbReference type="AlphaFoldDB" id="A0A833LY24"/>
<proteinExistence type="predicted"/>
<evidence type="ECO:0000313" key="3">
    <source>
        <dbReference type="Proteomes" id="UP000460298"/>
    </source>
</evidence>
<feature type="transmembrane region" description="Helical" evidence="1">
    <location>
        <begin position="73"/>
        <end position="94"/>
    </location>
</feature>
<comment type="caution">
    <text evidence="2">The sequence shown here is derived from an EMBL/GenBank/DDBJ whole genome shotgun (WGS) entry which is preliminary data.</text>
</comment>
<name>A0A833LY24_9LEPT</name>
<keyword evidence="1" id="KW-0472">Membrane</keyword>
<evidence type="ECO:0000313" key="2">
    <source>
        <dbReference type="EMBL" id="KAB2933639.1"/>
    </source>
</evidence>
<gene>
    <name evidence="2" type="ORF">F9K24_07295</name>
</gene>
<sequence length="532" mass="61613">MKSERYGRSEAFIICLLYTLAHGLLLLNQGVFFDDWVLYDVRFDLIVERFTQAGAPWVGFLHGVMQSLPFNVFSYRILVFLSYMGAALLLNLILKDVQELRSASRLAIVILFSVLPVNSARIAMINGPAVLFYLLFFVGFWLFSVYLKRRLFVLRIASLVAFFVSFTLNSLLVFYLLVPLFLYYRERKNLKSLRLMLVAGLKFADFFLLPILFYLIALIVFPPHGVYAGYNFVSPDPMNLLHGVVTLLLSFVNFFIFDVNTLLSQLSLFVLLIAYILVRRCRLPQGGQQWYLRWFIGFGLLAFFLAVFPYCMVGKLPQSVDWDSRHQILMPLGASFVLFFTIVFLGRKVGWNQHFALVLLVTISVFSSWRSYIGFELDWFKQVAIAEHFKNHPVVKERSTFIVKDELVSLNANGRQYRFYEYTGLMKQAFGDQKRFAISLWEFSGSVEDFATMLDESYNLKDYKATEPEALILIRQGGKPLKGSNLLRLKYYEFFLPEKFREVVKQGVRIDVYDIPSDEGLSGTLKRLYPLE</sequence>
<dbReference type="Proteomes" id="UP000460298">
    <property type="component" value="Unassembled WGS sequence"/>
</dbReference>
<feature type="transmembrane region" description="Helical" evidence="1">
    <location>
        <begin position="159"/>
        <end position="184"/>
    </location>
</feature>
<keyword evidence="1" id="KW-1133">Transmembrane helix</keyword>
<feature type="transmembrane region" description="Helical" evidence="1">
    <location>
        <begin position="130"/>
        <end position="147"/>
    </location>
</feature>
<feature type="transmembrane region" description="Helical" evidence="1">
    <location>
        <begin position="355"/>
        <end position="373"/>
    </location>
</feature>
<feature type="transmembrane region" description="Helical" evidence="1">
    <location>
        <begin position="262"/>
        <end position="278"/>
    </location>
</feature>
<protein>
    <recommendedName>
        <fullName evidence="4">Glycosyltransferase RgtA/B/C/D-like domain-containing protein</fullName>
    </recommendedName>
</protein>
<feature type="transmembrane region" description="Helical" evidence="1">
    <location>
        <begin position="328"/>
        <end position="346"/>
    </location>
</feature>
<accession>A0A833LY24</accession>
<feature type="transmembrane region" description="Helical" evidence="1">
    <location>
        <begin position="239"/>
        <end position="256"/>
    </location>
</feature>
<evidence type="ECO:0008006" key="4">
    <source>
        <dbReference type="Google" id="ProtNLM"/>
    </source>
</evidence>
<feature type="transmembrane region" description="Helical" evidence="1">
    <location>
        <begin position="290"/>
        <end position="308"/>
    </location>
</feature>
<evidence type="ECO:0000256" key="1">
    <source>
        <dbReference type="SAM" id="Phobius"/>
    </source>
</evidence>